<comment type="caution">
    <text evidence="2">The sequence shown here is derived from an EMBL/GenBank/DDBJ whole genome shotgun (WGS) entry which is preliminary data.</text>
</comment>
<dbReference type="EMBL" id="BAABME010000888">
    <property type="protein sequence ID" value="GAA0146169.1"/>
    <property type="molecule type" value="Genomic_DNA"/>
</dbReference>
<dbReference type="AlphaFoldDB" id="A0AAV3P3L9"/>
<protein>
    <submittedName>
        <fullName evidence="2">Uncharacterized protein</fullName>
    </submittedName>
</protein>
<proteinExistence type="predicted"/>
<sequence>MEEGNEDFVGSLLRDSPETIFTLISTNLDNSQAPLDVMPISSRMGPPADVPLPSNPKASNPEHSEDKSLKEQLEKVKAKTVPRLITSYKLRQIHSHYDIPNEVKTRIPLEGESVDTPSTKVPPPTEGTPTFTSRDTTLFLEFFNYGLRLPILVLKTRS</sequence>
<name>A0AAV3P3L9_LITER</name>
<organism evidence="2 3">
    <name type="scientific">Lithospermum erythrorhizon</name>
    <name type="common">Purple gromwell</name>
    <name type="synonym">Lithospermum officinale var. erythrorhizon</name>
    <dbReference type="NCBI Taxonomy" id="34254"/>
    <lineage>
        <taxon>Eukaryota</taxon>
        <taxon>Viridiplantae</taxon>
        <taxon>Streptophyta</taxon>
        <taxon>Embryophyta</taxon>
        <taxon>Tracheophyta</taxon>
        <taxon>Spermatophyta</taxon>
        <taxon>Magnoliopsida</taxon>
        <taxon>eudicotyledons</taxon>
        <taxon>Gunneridae</taxon>
        <taxon>Pentapetalae</taxon>
        <taxon>asterids</taxon>
        <taxon>lamiids</taxon>
        <taxon>Boraginales</taxon>
        <taxon>Boraginaceae</taxon>
        <taxon>Boraginoideae</taxon>
        <taxon>Lithospermeae</taxon>
        <taxon>Lithospermum</taxon>
    </lineage>
</organism>
<evidence type="ECO:0000313" key="2">
    <source>
        <dbReference type="EMBL" id="GAA0146169.1"/>
    </source>
</evidence>
<reference evidence="2 3" key="1">
    <citation type="submission" date="2024-01" db="EMBL/GenBank/DDBJ databases">
        <title>The complete chloroplast genome sequence of Lithospermum erythrorhizon: insights into the phylogenetic relationship among Boraginaceae species and the maternal lineages of purple gromwells.</title>
        <authorList>
            <person name="Okada T."/>
            <person name="Watanabe K."/>
        </authorList>
    </citation>
    <scope>NUCLEOTIDE SEQUENCE [LARGE SCALE GENOMIC DNA]</scope>
</reference>
<gene>
    <name evidence="2" type="ORF">LIER_06186</name>
</gene>
<evidence type="ECO:0000313" key="3">
    <source>
        <dbReference type="Proteomes" id="UP001454036"/>
    </source>
</evidence>
<dbReference type="Proteomes" id="UP001454036">
    <property type="component" value="Unassembled WGS sequence"/>
</dbReference>
<keyword evidence="3" id="KW-1185">Reference proteome</keyword>
<feature type="region of interest" description="Disordered" evidence="1">
    <location>
        <begin position="32"/>
        <end position="75"/>
    </location>
</feature>
<accession>A0AAV3P3L9</accession>
<feature type="compositionally biased region" description="Basic and acidic residues" evidence="1">
    <location>
        <begin position="60"/>
        <end position="75"/>
    </location>
</feature>
<feature type="region of interest" description="Disordered" evidence="1">
    <location>
        <begin position="112"/>
        <end position="132"/>
    </location>
</feature>
<evidence type="ECO:0000256" key="1">
    <source>
        <dbReference type="SAM" id="MobiDB-lite"/>
    </source>
</evidence>